<feature type="transmembrane region" description="Helical" evidence="6">
    <location>
        <begin position="270"/>
        <end position="290"/>
    </location>
</feature>
<keyword evidence="5 6" id="KW-0472">Membrane</keyword>
<protein>
    <recommendedName>
        <fullName evidence="7">EamA domain-containing protein</fullName>
    </recommendedName>
</protein>
<sequence>MNKGRSTVWFPGTPLLLGVVAVSFSSIFIKLCQAPAVAIGMYRLLLTVILLSPFTLASPKQRQALKSLNLRDRIALLASGLLLGFHFLFWIASLKQTSVASSMIITTLQPGFVGLAAYFLFGERLSKRQTASLISAAVGTAVIAFGDHAFGASTFHTHSGMTHPGLLAALFEGPTSALRGDALSLIGTIAMSGYMLVGGRVRARLDSTSYNWAVFLTAGLMLLIWAVATHTPLSGYRHQDWLWLALLALVPTLFGHALFNWLLRYVNATTISVTILGEPIGAILLSAWLLHASIEFYQIVGGLITLGGIWLYLRRPSVVR</sequence>
<dbReference type="InterPro" id="IPR050638">
    <property type="entry name" value="AA-Vitamin_Transporters"/>
</dbReference>
<comment type="similarity">
    <text evidence="2">Belongs to the EamA transporter family.</text>
</comment>
<evidence type="ECO:0000313" key="9">
    <source>
        <dbReference type="Proteomes" id="UP000050482"/>
    </source>
</evidence>
<comment type="caution">
    <text evidence="8">The sequence shown here is derived from an EMBL/GenBank/DDBJ whole genome shotgun (WGS) entry which is preliminary data.</text>
</comment>
<feature type="transmembrane region" description="Helical" evidence="6">
    <location>
        <begin position="7"/>
        <end position="29"/>
    </location>
</feature>
<feature type="transmembrane region" description="Helical" evidence="6">
    <location>
        <begin position="296"/>
        <end position="313"/>
    </location>
</feature>
<evidence type="ECO:0000256" key="2">
    <source>
        <dbReference type="ARBA" id="ARBA00007362"/>
    </source>
</evidence>
<feature type="transmembrane region" description="Helical" evidence="6">
    <location>
        <begin position="74"/>
        <end position="93"/>
    </location>
</feature>
<feature type="domain" description="EamA" evidence="7">
    <location>
        <begin position="15"/>
        <end position="144"/>
    </location>
</feature>
<reference evidence="8 9" key="1">
    <citation type="submission" date="2015-09" db="EMBL/GenBank/DDBJ databases">
        <title>Draft genome sequence of Alicyclobacillus ferrooxydans DSM 22381.</title>
        <authorList>
            <person name="Hemp J."/>
        </authorList>
    </citation>
    <scope>NUCLEOTIDE SEQUENCE [LARGE SCALE GENOMIC DNA]</scope>
    <source>
        <strain evidence="8 9">TC-34</strain>
    </source>
</reference>
<dbReference type="STRING" id="471514.AN477_11135"/>
<keyword evidence="3 6" id="KW-0812">Transmembrane</keyword>
<dbReference type="AlphaFoldDB" id="A0A0N8PP99"/>
<keyword evidence="9" id="KW-1185">Reference proteome</keyword>
<feature type="transmembrane region" description="Helical" evidence="6">
    <location>
        <begin position="176"/>
        <end position="197"/>
    </location>
</feature>
<feature type="transmembrane region" description="Helical" evidence="6">
    <location>
        <begin position="133"/>
        <end position="156"/>
    </location>
</feature>
<feature type="transmembrane region" description="Helical" evidence="6">
    <location>
        <begin position="99"/>
        <end position="121"/>
    </location>
</feature>
<dbReference type="GO" id="GO:0016020">
    <property type="term" value="C:membrane"/>
    <property type="evidence" value="ECO:0007669"/>
    <property type="project" value="UniProtKB-SubCell"/>
</dbReference>
<feature type="transmembrane region" description="Helical" evidence="6">
    <location>
        <begin position="209"/>
        <end position="229"/>
    </location>
</feature>
<dbReference type="PANTHER" id="PTHR32322">
    <property type="entry name" value="INNER MEMBRANE TRANSPORTER"/>
    <property type="match status" value="1"/>
</dbReference>
<feature type="domain" description="EamA" evidence="7">
    <location>
        <begin position="179"/>
        <end position="313"/>
    </location>
</feature>
<evidence type="ECO:0000313" key="8">
    <source>
        <dbReference type="EMBL" id="KPV43733.1"/>
    </source>
</evidence>
<feature type="transmembrane region" description="Helical" evidence="6">
    <location>
        <begin position="35"/>
        <end position="54"/>
    </location>
</feature>
<proteinExistence type="inferred from homology"/>
<dbReference type="PATRIC" id="fig|471514.4.peg.2033"/>
<feature type="transmembrane region" description="Helical" evidence="6">
    <location>
        <begin position="241"/>
        <end position="263"/>
    </location>
</feature>
<comment type="subcellular location">
    <subcellularLocation>
        <location evidence="1">Endomembrane system</location>
        <topology evidence="1">Multi-pass membrane protein</topology>
    </subcellularLocation>
</comment>
<organism evidence="8 9">
    <name type="scientific">Alicyclobacillus ferrooxydans</name>
    <dbReference type="NCBI Taxonomy" id="471514"/>
    <lineage>
        <taxon>Bacteria</taxon>
        <taxon>Bacillati</taxon>
        <taxon>Bacillota</taxon>
        <taxon>Bacilli</taxon>
        <taxon>Bacillales</taxon>
        <taxon>Alicyclobacillaceae</taxon>
        <taxon>Alicyclobacillus</taxon>
    </lineage>
</organism>
<evidence type="ECO:0000256" key="3">
    <source>
        <dbReference type="ARBA" id="ARBA00022692"/>
    </source>
</evidence>
<name>A0A0N8PP99_9BACL</name>
<dbReference type="PANTHER" id="PTHR32322:SF2">
    <property type="entry name" value="EAMA DOMAIN-CONTAINING PROTEIN"/>
    <property type="match status" value="1"/>
</dbReference>
<evidence type="ECO:0000259" key="7">
    <source>
        <dbReference type="Pfam" id="PF00892"/>
    </source>
</evidence>
<keyword evidence="4 6" id="KW-1133">Transmembrane helix</keyword>
<gene>
    <name evidence="8" type="ORF">AN477_11135</name>
</gene>
<dbReference type="InterPro" id="IPR037185">
    <property type="entry name" value="EmrE-like"/>
</dbReference>
<evidence type="ECO:0000256" key="4">
    <source>
        <dbReference type="ARBA" id="ARBA00022989"/>
    </source>
</evidence>
<evidence type="ECO:0000256" key="5">
    <source>
        <dbReference type="ARBA" id="ARBA00023136"/>
    </source>
</evidence>
<dbReference type="Pfam" id="PF00892">
    <property type="entry name" value="EamA"/>
    <property type="match status" value="2"/>
</dbReference>
<evidence type="ECO:0000256" key="1">
    <source>
        <dbReference type="ARBA" id="ARBA00004127"/>
    </source>
</evidence>
<evidence type="ECO:0000256" key="6">
    <source>
        <dbReference type="SAM" id="Phobius"/>
    </source>
</evidence>
<dbReference type="SUPFAM" id="SSF103481">
    <property type="entry name" value="Multidrug resistance efflux transporter EmrE"/>
    <property type="match status" value="2"/>
</dbReference>
<dbReference type="InterPro" id="IPR000620">
    <property type="entry name" value="EamA_dom"/>
</dbReference>
<dbReference type="EMBL" id="LJCO01000046">
    <property type="protein sequence ID" value="KPV43733.1"/>
    <property type="molecule type" value="Genomic_DNA"/>
</dbReference>
<accession>A0A0N8PP99</accession>
<dbReference type="Proteomes" id="UP000050482">
    <property type="component" value="Unassembled WGS sequence"/>
</dbReference>